<gene>
    <name evidence="8" type="ORF">LTR84_002199</name>
</gene>
<dbReference type="GO" id="GO:0016020">
    <property type="term" value="C:membrane"/>
    <property type="evidence" value="ECO:0007669"/>
    <property type="project" value="UniProtKB-SubCell"/>
</dbReference>
<dbReference type="InterPro" id="IPR005828">
    <property type="entry name" value="MFS_sugar_transport-like"/>
</dbReference>
<dbReference type="PROSITE" id="PS00216">
    <property type="entry name" value="SUGAR_TRANSPORT_1"/>
    <property type="match status" value="1"/>
</dbReference>
<dbReference type="InterPro" id="IPR005829">
    <property type="entry name" value="Sugar_transporter_CS"/>
</dbReference>
<feature type="transmembrane region" description="Helical" evidence="6">
    <location>
        <begin position="406"/>
        <end position="429"/>
    </location>
</feature>
<dbReference type="PROSITE" id="PS50850">
    <property type="entry name" value="MFS"/>
    <property type="match status" value="1"/>
</dbReference>
<evidence type="ECO:0000313" key="9">
    <source>
        <dbReference type="Proteomes" id="UP001358417"/>
    </source>
</evidence>
<dbReference type="GeneID" id="89970411"/>
<organism evidence="8 9">
    <name type="scientific">Exophiala bonariae</name>
    <dbReference type="NCBI Taxonomy" id="1690606"/>
    <lineage>
        <taxon>Eukaryota</taxon>
        <taxon>Fungi</taxon>
        <taxon>Dikarya</taxon>
        <taxon>Ascomycota</taxon>
        <taxon>Pezizomycotina</taxon>
        <taxon>Eurotiomycetes</taxon>
        <taxon>Chaetothyriomycetidae</taxon>
        <taxon>Chaetothyriales</taxon>
        <taxon>Herpotrichiellaceae</taxon>
        <taxon>Exophiala</taxon>
    </lineage>
</organism>
<feature type="transmembrane region" description="Helical" evidence="6">
    <location>
        <begin position="222"/>
        <end position="242"/>
    </location>
</feature>
<dbReference type="Gene3D" id="1.20.1250.20">
    <property type="entry name" value="MFS general substrate transporter like domains"/>
    <property type="match status" value="1"/>
</dbReference>
<feature type="transmembrane region" description="Helical" evidence="6">
    <location>
        <begin position="374"/>
        <end position="394"/>
    </location>
</feature>
<feature type="transmembrane region" description="Helical" evidence="6">
    <location>
        <begin position="344"/>
        <end position="362"/>
    </location>
</feature>
<evidence type="ECO:0000256" key="2">
    <source>
        <dbReference type="ARBA" id="ARBA00010992"/>
    </source>
</evidence>
<dbReference type="Proteomes" id="UP001358417">
    <property type="component" value="Unassembled WGS sequence"/>
</dbReference>
<dbReference type="PANTHER" id="PTHR48022">
    <property type="entry name" value="PLASTIDIC GLUCOSE TRANSPORTER 4"/>
    <property type="match status" value="1"/>
</dbReference>
<proteinExistence type="inferred from homology"/>
<keyword evidence="9" id="KW-1185">Reference proteome</keyword>
<dbReference type="RefSeq" id="XP_064706667.1">
    <property type="nucleotide sequence ID" value="XM_064845813.1"/>
</dbReference>
<name>A0AAV9NF84_9EURO</name>
<evidence type="ECO:0000313" key="8">
    <source>
        <dbReference type="EMBL" id="KAK5053225.1"/>
    </source>
</evidence>
<evidence type="ECO:0000256" key="1">
    <source>
        <dbReference type="ARBA" id="ARBA00004141"/>
    </source>
</evidence>
<evidence type="ECO:0000256" key="5">
    <source>
        <dbReference type="ARBA" id="ARBA00023136"/>
    </source>
</evidence>
<reference evidence="8 9" key="1">
    <citation type="submission" date="2023-08" db="EMBL/GenBank/DDBJ databases">
        <title>Black Yeasts Isolated from many extreme environments.</title>
        <authorList>
            <person name="Coleine C."/>
            <person name="Stajich J.E."/>
            <person name="Selbmann L."/>
        </authorList>
    </citation>
    <scope>NUCLEOTIDE SEQUENCE [LARGE SCALE GENOMIC DNA]</scope>
    <source>
        <strain evidence="8 9">CCFEE 5792</strain>
    </source>
</reference>
<sequence length="554" mass="60554">MTTLVEKAEALHLDGIGADLVGVAEVDGYESYGLVKSRFDELSIPRTVWVFKRVLLVTLAVYTGYVCEGFELGAGGAIIANAGFIKQFGDGSTGVRALDATWVSTWSALLNVGQIVTFTHISWFADKYGRKTSFYLAWAWLVVGCTFLNTAKSPSVWALGKLCNGAGIGVLQVTCQVYVMEISPNRIRGGMVTLQSIWSNIGGIICAVMMQQLNKKHADDYLLAMRIIWVPVGLMIVFWAFVPESPWFHARHGNKEKAMKAMKQLYGGVDGYDFEEEYGIIERTIAHERDVLAETPSVVHVFKGLNLKRTLTVMVLAVTQQLCGLAIISTYSTYFFSLAGLDDPFLGSVILSCCNLLAVLLWAGSVDKLGRRTIINTCQTATCGILFIVGGLHWSGATTGNASAGTALLVICCFWTFFFTIIAMSYYVFSAELPSALLRVKTGPVTFFTNSVMGIATCYATPPMLLALDLKTGFVYGAFSVPICVILWLYLPETKGRSAAEIDELYERKIPAWRWSKTATAAEGQMHAVVEVKGGVKFAQTSIHHQKANKAGEP</sequence>
<keyword evidence="5 6" id="KW-0472">Membrane</keyword>
<accession>A0AAV9NF84</accession>
<dbReference type="EMBL" id="JAVRRD010000012">
    <property type="protein sequence ID" value="KAK5053225.1"/>
    <property type="molecule type" value="Genomic_DNA"/>
</dbReference>
<comment type="caution">
    <text evidence="8">The sequence shown here is derived from an EMBL/GenBank/DDBJ whole genome shotgun (WGS) entry which is preliminary data.</text>
</comment>
<feature type="transmembrane region" description="Helical" evidence="6">
    <location>
        <begin position="134"/>
        <end position="151"/>
    </location>
</feature>
<keyword evidence="3 6" id="KW-0812">Transmembrane</keyword>
<dbReference type="InterPro" id="IPR050360">
    <property type="entry name" value="MFS_Sugar_Transporters"/>
</dbReference>
<evidence type="ECO:0000259" key="7">
    <source>
        <dbReference type="PROSITE" id="PS50850"/>
    </source>
</evidence>
<comment type="subcellular location">
    <subcellularLocation>
        <location evidence="1">Membrane</location>
        <topology evidence="1">Multi-pass membrane protein</topology>
    </subcellularLocation>
</comment>
<protein>
    <recommendedName>
        <fullName evidence="7">Major facilitator superfamily (MFS) profile domain-containing protein</fullName>
    </recommendedName>
</protein>
<dbReference type="PANTHER" id="PTHR48022:SF2">
    <property type="entry name" value="PLASTIDIC GLUCOSE TRANSPORTER 4"/>
    <property type="match status" value="1"/>
</dbReference>
<feature type="domain" description="Major facilitator superfamily (MFS) profile" evidence="7">
    <location>
        <begin position="57"/>
        <end position="495"/>
    </location>
</feature>
<dbReference type="Pfam" id="PF00083">
    <property type="entry name" value="Sugar_tr"/>
    <property type="match status" value="1"/>
</dbReference>
<comment type="similarity">
    <text evidence="2">Belongs to the major facilitator superfamily. Sugar transporter (TC 2.A.1.1) family.</text>
</comment>
<dbReference type="SUPFAM" id="SSF103473">
    <property type="entry name" value="MFS general substrate transporter"/>
    <property type="match status" value="1"/>
</dbReference>
<evidence type="ECO:0000256" key="6">
    <source>
        <dbReference type="SAM" id="Phobius"/>
    </source>
</evidence>
<dbReference type="GO" id="GO:0005351">
    <property type="term" value="F:carbohydrate:proton symporter activity"/>
    <property type="evidence" value="ECO:0007669"/>
    <property type="project" value="TreeGrafter"/>
</dbReference>
<evidence type="ECO:0000256" key="3">
    <source>
        <dbReference type="ARBA" id="ARBA00022692"/>
    </source>
</evidence>
<dbReference type="AlphaFoldDB" id="A0AAV9NF84"/>
<evidence type="ECO:0000256" key="4">
    <source>
        <dbReference type="ARBA" id="ARBA00022989"/>
    </source>
</evidence>
<dbReference type="InterPro" id="IPR020846">
    <property type="entry name" value="MFS_dom"/>
</dbReference>
<keyword evidence="4 6" id="KW-1133">Transmembrane helix</keyword>
<dbReference type="InterPro" id="IPR036259">
    <property type="entry name" value="MFS_trans_sf"/>
</dbReference>
<feature type="transmembrane region" description="Helical" evidence="6">
    <location>
        <begin position="311"/>
        <end position="332"/>
    </location>
</feature>
<feature type="transmembrane region" description="Helical" evidence="6">
    <location>
        <begin position="441"/>
        <end position="462"/>
    </location>
</feature>
<feature type="transmembrane region" description="Helical" evidence="6">
    <location>
        <begin position="474"/>
        <end position="491"/>
    </location>
</feature>
<feature type="transmembrane region" description="Helical" evidence="6">
    <location>
        <begin position="191"/>
        <end position="210"/>
    </location>
</feature>